<reference evidence="1" key="1">
    <citation type="journal article" date="2017" name="MBio">
        <title>Type VI secretion-mediated competition in the bee gut microbiome.</title>
        <authorList>
            <person name="Steele M.I."/>
            <person name="Kwong W.K."/>
            <person name="Powell J.E."/>
            <person name="Whiteley M."/>
            <person name="Moran N.A."/>
        </authorList>
    </citation>
    <scope>NUCLEOTIDE SEQUENCE [LARGE SCALE GENOMIC DNA]</scope>
    <source>
        <strain evidence="1">Nev3CBA3</strain>
    </source>
</reference>
<sequence length="65" mass="7388">MNNVTYTPVKAGIHVVVFRTVMKKEKSNRANDLGRGKYKSVKKVIAEKTLDGWEAAYAWSNQFLV</sequence>
<proteinExistence type="predicted"/>
<organism evidence="1 2">
    <name type="scientific">Snodgrassella alvi</name>
    <dbReference type="NCBI Taxonomy" id="1196083"/>
    <lineage>
        <taxon>Bacteria</taxon>
        <taxon>Pseudomonadati</taxon>
        <taxon>Pseudomonadota</taxon>
        <taxon>Betaproteobacteria</taxon>
        <taxon>Neisseriales</taxon>
        <taxon>Neisseriaceae</taxon>
        <taxon>Snodgrassella</taxon>
    </lineage>
</organism>
<dbReference type="EMBL" id="MEIS01000118">
    <property type="protein sequence ID" value="PIT53892.1"/>
    <property type="molecule type" value="Genomic_DNA"/>
</dbReference>
<protein>
    <submittedName>
        <fullName evidence="1">Uncharacterized protein</fullName>
    </submittedName>
</protein>
<evidence type="ECO:0000313" key="2">
    <source>
        <dbReference type="Proteomes" id="UP000229434"/>
    </source>
</evidence>
<dbReference type="AlphaFoldDB" id="A0A2N9XW46"/>
<name>A0A2N9XW46_9NEIS</name>
<evidence type="ECO:0000313" key="1">
    <source>
        <dbReference type="EMBL" id="PIT53892.1"/>
    </source>
</evidence>
<dbReference type="Proteomes" id="UP000229434">
    <property type="component" value="Unassembled WGS sequence"/>
</dbReference>
<accession>A0A2N9XW46</accession>
<dbReference type="RefSeq" id="WP_100137879.1">
    <property type="nucleotide sequence ID" value="NZ_MEIS01000118.1"/>
</dbReference>
<gene>
    <name evidence="1" type="ORF">BHC49_09345</name>
</gene>
<comment type="caution">
    <text evidence="1">The sequence shown here is derived from an EMBL/GenBank/DDBJ whole genome shotgun (WGS) entry which is preliminary data.</text>
</comment>